<sequence length="81" mass="9352">KMATYSGDSKRKNYAAPTITFKGKEKARPQSFNEALKAGEVYEFKSKKRAERFAAGSWKKGKEKREAMKAYRQKRKAQKSK</sequence>
<accession>X1MEC3</accession>
<organism evidence="2">
    <name type="scientific">marine sediment metagenome</name>
    <dbReference type="NCBI Taxonomy" id="412755"/>
    <lineage>
        <taxon>unclassified sequences</taxon>
        <taxon>metagenomes</taxon>
        <taxon>ecological metagenomes</taxon>
    </lineage>
</organism>
<feature type="region of interest" description="Disordered" evidence="1">
    <location>
        <begin position="54"/>
        <end position="81"/>
    </location>
</feature>
<proteinExistence type="predicted"/>
<dbReference type="EMBL" id="BARV01021997">
    <property type="protein sequence ID" value="GAI29992.1"/>
    <property type="molecule type" value="Genomic_DNA"/>
</dbReference>
<gene>
    <name evidence="2" type="ORF">S06H3_36334</name>
</gene>
<evidence type="ECO:0000313" key="2">
    <source>
        <dbReference type="EMBL" id="GAI29992.1"/>
    </source>
</evidence>
<protein>
    <submittedName>
        <fullName evidence="2">Uncharacterized protein</fullName>
    </submittedName>
</protein>
<feature type="compositionally biased region" description="Basic residues" evidence="1">
    <location>
        <begin position="71"/>
        <end position="81"/>
    </location>
</feature>
<name>X1MEC3_9ZZZZ</name>
<evidence type="ECO:0000256" key="1">
    <source>
        <dbReference type="SAM" id="MobiDB-lite"/>
    </source>
</evidence>
<feature type="non-terminal residue" evidence="2">
    <location>
        <position position="1"/>
    </location>
</feature>
<dbReference type="AlphaFoldDB" id="X1MEC3"/>
<comment type="caution">
    <text evidence="2">The sequence shown here is derived from an EMBL/GenBank/DDBJ whole genome shotgun (WGS) entry which is preliminary data.</text>
</comment>
<reference evidence="2" key="1">
    <citation type="journal article" date="2014" name="Front. Microbiol.">
        <title>High frequency of phylogenetically diverse reductive dehalogenase-homologous genes in deep subseafloor sedimentary metagenomes.</title>
        <authorList>
            <person name="Kawai M."/>
            <person name="Futagami T."/>
            <person name="Toyoda A."/>
            <person name="Takaki Y."/>
            <person name="Nishi S."/>
            <person name="Hori S."/>
            <person name="Arai W."/>
            <person name="Tsubouchi T."/>
            <person name="Morono Y."/>
            <person name="Uchiyama I."/>
            <person name="Ito T."/>
            <person name="Fujiyama A."/>
            <person name="Inagaki F."/>
            <person name="Takami H."/>
        </authorList>
    </citation>
    <scope>NUCLEOTIDE SEQUENCE</scope>
    <source>
        <strain evidence="2">Expedition CK06-06</strain>
    </source>
</reference>